<dbReference type="InterPro" id="IPR003594">
    <property type="entry name" value="HATPase_dom"/>
</dbReference>
<dbReference type="PRINTS" id="PR00344">
    <property type="entry name" value="BCTRLSENSOR"/>
</dbReference>
<dbReference type="Gene3D" id="3.30.565.10">
    <property type="entry name" value="Histidine kinase-like ATPase, C-terminal domain"/>
    <property type="match status" value="1"/>
</dbReference>
<name>A0ABW2U1P0_9BACT</name>
<protein>
    <recommendedName>
        <fullName evidence="2">histidine kinase</fullName>
        <ecNumber evidence="2">2.7.13.3</ecNumber>
    </recommendedName>
</protein>
<evidence type="ECO:0000256" key="1">
    <source>
        <dbReference type="ARBA" id="ARBA00000085"/>
    </source>
</evidence>
<keyword evidence="4" id="KW-0418">Kinase</keyword>
<dbReference type="InterPro" id="IPR005467">
    <property type="entry name" value="His_kinase_dom"/>
</dbReference>
<dbReference type="GO" id="GO:0016301">
    <property type="term" value="F:kinase activity"/>
    <property type="evidence" value="ECO:0007669"/>
    <property type="project" value="UniProtKB-KW"/>
</dbReference>
<comment type="caution">
    <text evidence="4">The sequence shown here is derived from an EMBL/GenBank/DDBJ whole genome shotgun (WGS) entry which is preliminary data.</text>
</comment>
<accession>A0ABW2U1P0</accession>
<comment type="catalytic activity">
    <reaction evidence="1">
        <text>ATP + protein L-histidine = ADP + protein N-phospho-L-histidine.</text>
        <dbReference type="EC" id="2.7.13.3"/>
    </reaction>
</comment>
<sequence length="233" mass="26022">MYRPNCWRNARSLLASDAYADDEYLQTELMPLLAMVVSNTGKIKEHGSSLTRIVRSMDKLLQVKSNHFVEVDLNSFVHEQLVAYRTELDEAYRNVNLELINGHNPENISVRIVPREMSTVLFSLLNNAMYAVNEKSLRDPSFQPTLTIATVFQEAGVAIQVHDNGAGISAVEKEQLFSPFFTTKPTSKGTGLGLFISQDIVRTHKGHITVETRQDVRTTFTINLPSAAALPVS</sequence>
<dbReference type="Pfam" id="PF02518">
    <property type="entry name" value="HATPase_c"/>
    <property type="match status" value="1"/>
</dbReference>
<dbReference type="InterPro" id="IPR004358">
    <property type="entry name" value="Sig_transdc_His_kin-like_C"/>
</dbReference>
<dbReference type="SMART" id="SM00387">
    <property type="entry name" value="HATPase_c"/>
    <property type="match status" value="1"/>
</dbReference>
<dbReference type="EC" id="2.7.13.3" evidence="2"/>
<dbReference type="PANTHER" id="PTHR43065:SF42">
    <property type="entry name" value="TWO-COMPONENT SENSOR PPRA"/>
    <property type="match status" value="1"/>
</dbReference>
<dbReference type="RefSeq" id="WP_380199855.1">
    <property type="nucleotide sequence ID" value="NZ_JBHTEK010000001.1"/>
</dbReference>
<dbReference type="Proteomes" id="UP001596513">
    <property type="component" value="Unassembled WGS sequence"/>
</dbReference>
<dbReference type="PROSITE" id="PS50109">
    <property type="entry name" value="HIS_KIN"/>
    <property type="match status" value="1"/>
</dbReference>
<gene>
    <name evidence="4" type="ORF">ACFQT0_01705</name>
</gene>
<dbReference type="PANTHER" id="PTHR43065">
    <property type="entry name" value="SENSOR HISTIDINE KINASE"/>
    <property type="match status" value="1"/>
</dbReference>
<evidence type="ECO:0000256" key="2">
    <source>
        <dbReference type="ARBA" id="ARBA00012438"/>
    </source>
</evidence>
<reference evidence="5" key="1">
    <citation type="journal article" date="2019" name="Int. J. Syst. Evol. Microbiol.">
        <title>The Global Catalogue of Microorganisms (GCM) 10K type strain sequencing project: providing services to taxonomists for standard genome sequencing and annotation.</title>
        <authorList>
            <consortium name="The Broad Institute Genomics Platform"/>
            <consortium name="The Broad Institute Genome Sequencing Center for Infectious Disease"/>
            <person name="Wu L."/>
            <person name="Ma J."/>
        </authorList>
    </citation>
    <scope>NUCLEOTIDE SEQUENCE [LARGE SCALE GENOMIC DNA]</scope>
    <source>
        <strain evidence="5">JCM 19635</strain>
    </source>
</reference>
<dbReference type="InterPro" id="IPR036890">
    <property type="entry name" value="HATPase_C_sf"/>
</dbReference>
<proteinExistence type="predicted"/>
<feature type="domain" description="Histidine kinase" evidence="3">
    <location>
        <begin position="43"/>
        <end position="228"/>
    </location>
</feature>
<dbReference type="EMBL" id="JBHTEK010000001">
    <property type="protein sequence ID" value="MFC7666284.1"/>
    <property type="molecule type" value="Genomic_DNA"/>
</dbReference>
<evidence type="ECO:0000313" key="5">
    <source>
        <dbReference type="Proteomes" id="UP001596513"/>
    </source>
</evidence>
<keyword evidence="5" id="KW-1185">Reference proteome</keyword>
<evidence type="ECO:0000259" key="3">
    <source>
        <dbReference type="PROSITE" id="PS50109"/>
    </source>
</evidence>
<organism evidence="4 5">
    <name type="scientific">Hymenobacter humi</name>
    <dbReference type="NCBI Taxonomy" id="1411620"/>
    <lineage>
        <taxon>Bacteria</taxon>
        <taxon>Pseudomonadati</taxon>
        <taxon>Bacteroidota</taxon>
        <taxon>Cytophagia</taxon>
        <taxon>Cytophagales</taxon>
        <taxon>Hymenobacteraceae</taxon>
        <taxon>Hymenobacter</taxon>
    </lineage>
</organism>
<dbReference type="SUPFAM" id="SSF55874">
    <property type="entry name" value="ATPase domain of HSP90 chaperone/DNA topoisomerase II/histidine kinase"/>
    <property type="match status" value="1"/>
</dbReference>
<evidence type="ECO:0000313" key="4">
    <source>
        <dbReference type="EMBL" id="MFC7666284.1"/>
    </source>
</evidence>
<keyword evidence="4" id="KW-0808">Transferase</keyword>